<evidence type="ECO:0000313" key="2">
    <source>
        <dbReference type="Proteomes" id="UP000193689"/>
    </source>
</evidence>
<keyword evidence="2" id="KW-1185">Reference proteome</keyword>
<proteinExistence type="predicted"/>
<dbReference type="AlphaFoldDB" id="A0A1Y2EE97"/>
<sequence>MSPGIASIRLRKHANGRCSVDGDGYEGALRVLWGVGWKFKAHEIDEANSRDTAPWPACMSINPMMDEYVKEQAVKRWMAIERKAYFLSIRG</sequence>
<evidence type="ECO:0000313" key="1">
    <source>
        <dbReference type="EMBL" id="ORY69898.1"/>
    </source>
</evidence>
<name>A0A1Y2EE97_9PEZI</name>
<accession>A0A1Y2EE97</accession>
<gene>
    <name evidence="1" type="ORF">BCR38DRAFT_94943</name>
</gene>
<organism evidence="1 2">
    <name type="scientific">Pseudomassariella vexata</name>
    <dbReference type="NCBI Taxonomy" id="1141098"/>
    <lineage>
        <taxon>Eukaryota</taxon>
        <taxon>Fungi</taxon>
        <taxon>Dikarya</taxon>
        <taxon>Ascomycota</taxon>
        <taxon>Pezizomycotina</taxon>
        <taxon>Sordariomycetes</taxon>
        <taxon>Xylariomycetidae</taxon>
        <taxon>Amphisphaeriales</taxon>
        <taxon>Pseudomassariaceae</taxon>
        <taxon>Pseudomassariella</taxon>
    </lineage>
</organism>
<dbReference type="GeneID" id="63782008"/>
<dbReference type="InParanoid" id="A0A1Y2EE97"/>
<dbReference type="EMBL" id="MCFJ01000002">
    <property type="protein sequence ID" value="ORY69898.1"/>
    <property type="molecule type" value="Genomic_DNA"/>
</dbReference>
<dbReference type="Proteomes" id="UP000193689">
    <property type="component" value="Unassembled WGS sequence"/>
</dbReference>
<protein>
    <submittedName>
        <fullName evidence="1">Uncharacterized protein</fullName>
    </submittedName>
</protein>
<reference evidence="1 2" key="1">
    <citation type="submission" date="2016-07" db="EMBL/GenBank/DDBJ databases">
        <title>Pervasive Adenine N6-methylation of Active Genes in Fungi.</title>
        <authorList>
            <consortium name="DOE Joint Genome Institute"/>
            <person name="Mondo S.J."/>
            <person name="Dannebaum R.O."/>
            <person name="Kuo R.C."/>
            <person name="Labutti K."/>
            <person name="Haridas S."/>
            <person name="Kuo A."/>
            <person name="Salamov A."/>
            <person name="Ahrendt S.R."/>
            <person name="Lipzen A."/>
            <person name="Sullivan W."/>
            <person name="Andreopoulos W.B."/>
            <person name="Clum A."/>
            <person name="Lindquist E."/>
            <person name="Daum C."/>
            <person name="Ramamoorthy G.K."/>
            <person name="Gryganskyi A."/>
            <person name="Culley D."/>
            <person name="Magnuson J.K."/>
            <person name="James T.Y."/>
            <person name="O'Malley M.A."/>
            <person name="Stajich J.E."/>
            <person name="Spatafora J.W."/>
            <person name="Visel A."/>
            <person name="Grigoriev I.V."/>
        </authorList>
    </citation>
    <scope>NUCLEOTIDE SEQUENCE [LARGE SCALE GENOMIC DNA]</scope>
    <source>
        <strain evidence="1 2">CBS 129021</strain>
    </source>
</reference>
<comment type="caution">
    <text evidence="1">The sequence shown here is derived from an EMBL/GenBank/DDBJ whole genome shotgun (WGS) entry which is preliminary data.</text>
</comment>
<dbReference type="RefSeq" id="XP_040719848.1">
    <property type="nucleotide sequence ID" value="XM_040865796.1"/>
</dbReference>